<gene>
    <name evidence="8" type="ORF">SAMN05421630_113189</name>
</gene>
<dbReference type="Proteomes" id="UP000199494">
    <property type="component" value="Unassembled WGS sequence"/>
</dbReference>
<dbReference type="STRING" id="530584.SAMN05421630_113189"/>
<evidence type="ECO:0000256" key="7">
    <source>
        <dbReference type="ARBA" id="ARBA00023136"/>
    </source>
</evidence>
<sequence>MSIVFAITFGLLSLAGLLLLVRLIRGPRTLDRILAIDVLVVLIVAGTAVTMAMTSSGLYIALIVSVALLGFVGSISVLRLIERREEYR</sequence>
<organism evidence="8 9">
    <name type="scientific">Prauserella marina</name>
    <dbReference type="NCBI Taxonomy" id="530584"/>
    <lineage>
        <taxon>Bacteria</taxon>
        <taxon>Bacillati</taxon>
        <taxon>Actinomycetota</taxon>
        <taxon>Actinomycetes</taxon>
        <taxon>Pseudonocardiales</taxon>
        <taxon>Pseudonocardiaceae</taxon>
        <taxon>Prauserella</taxon>
    </lineage>
</organism>
<evidence type="ECO:0000256" key="3">
    <source>
        <dbReference type="ARBA" id="ARBA00022448"/>
    </source>
</evidence>
<comment type="subcellular location">
    <subcellularLocation>
        <location evidence="1">Cell membrane</location>
        <topology evidence="1">Multi-pass membrane protein</topology>
    </subcellularLocation>
</comment>
<dbReference type="EMBL" id="FMZE01000013">
    <property type="protein sequence ID" value="SDD86582.1"/>
    <property type="molecule type" value="Genomic_DNA"/>
</dbReference>
<keyword evidence="7" id="KW-0472">Membrane</keyword>
<evidence type="ECO:0000313" key="9">
    <source>
        <dbReference type="Proteomes" id="UP000199494"/>
    </source>
</evidence>
<dbReference type="PANTHER" id="PTHR34702">
    <property type="entry name" value="NA(+)/H(+) ANTIPORTER SUBUNIT F1"/>
    <property type="match status" value="1"/>
</dbReference>
<accession>A0A222VT33</accession>
<dbReference type="OrthoDB" id="3733837at2"/>
<name>A0A222VT33_9PSEU</name>
<keyword evidence="5" id="KW-0812">Transmembrane</keyword>
<dbReference type="InterPro" id="IPR007208">
    <property type="entry name" value="MrpF/PhaF-like"/>
</dbReference>
<reference evidence="8 9" key="1">
    <citation type="submission" date="2016-10" db="EMBL/GenBank/DDBJ databases">
        <authorList>
            <person name="de Groot N.N."/>
        </authorList>
    </citation>
    <scope>NUCLEOTIDE SEQUENCE [LARGE SCALE GENOMIC DNA]</scope>
    <source>
        <strain evidence="8 9">CGMCC 4.5506</strain>
    </source>
</reference>
<keyword evidence="3" id="KW-0813">Transport</keyword>
<dbReference type="GO" id="GO:0015385">
    <property type="term" value="F:sodium:proton antiporter activity"/>
    <property type="evidence" value="ECO:0007669"/>
    <property type="project" value="TreeGrafter"/>
</dbReference>
<evidence type="ECO:0000256" key="2">
    <source>
        <dbReference type="ARBA" id="ARBA00009212"/>
    </source>
</evidence>
<keyword evidence="6" id="KW-1133">Transmembrane helix</keyword>
<dbReference type="AlphaFoldDB" id="A0A222VT33"/>
<evidence type="ECO:0000256" key="6">
    <source>
        <dbReference type="ARBA" id="ARBA00022989"/>
    </source>
</evidence>
<evidence type="ECO:0000256" key="1">
    <source>
        <dbReference type="ARBA" id="ARBA00004651"/>
    </source>
</evidence>
<proteinExistence type="inferred from homology"/>
<dbReference type="GO" id="GO:0005886">
    <property type="term" value="C:plasma membrane"/>
    <property type="evidence" value="ECO:0007669"/>
    <property type="project" value="UniProtKB-SubCell"/>
</dbReference>
<protein>
    <submittedName>
        <fullName evidence="8">Multicomponent Na+:H+ antiporter subunit F</fullName>
    </submittedName>
</protein>
<comment type="similarity">
    <text evidence="2">Belongs to the CPA3 antiporters (TC 2.A.63) subunit F family.</text>
</comment>
<dbReference type="PANTHER" id="PTHR34702:SF1">
    <property type="entry name" value="NA(+)_H(+) ANTIPORTER SUBUNIT F"/>
    <property type="match status" value="1"/>
</dbReference>
<dbReference type="RefSeq" id="WP_091810193.1">
    <property type="nucleotide sequence ID" value="NZ_CP016353.1"/>
</dbReference>
<evidence type="ECO:0000256" key="5">
    <source>
        <dbReference type="ARBA" id="ARBA00022692"/>
    </source>
</evidence>
<keyword evidence="9" id="KW-1185">Reference proteome</keyword>
<keyword evidence="4" id="KW-1003">Cell membrane</keyword>
<dbReference type="Pfam" id="PF04066">
    <property type="entry name" value="MrpF_PhaF"/>
    <property type="match status" value="1"/>
</dbReference>
<evidence type="ECO:0000313" key="8">
    <source>
        <dbReference type="EMBL" id="SDD86582.1"/>
    </source>
</evidence>
<dbReference type="KEGG" id="pmad:BAY61_21140"/>
<evidence type="ECO:0000256" key="4">
    <source>
        <dbReference type="ARBA" id="ARBA00022475"/>
    </source>
</evidence>